<comment type="caution">
    <text evidence="1">The sequence shown here is derived from an EMBL/GenBank/DDBJ whole genome shotgun (WGS) entry which is preliminary data.</text>
</comment>
<gene>
    <name evidence="1" type="ORF">NDU88_004484</name>
</gene>
<organism evidence="1 2">
    <name type="scientific">Pleurodeles waltl</name>
    <name type="common">Iberian ribbed newt</name>
    <dbReference type="NCBI Taxonomy" id="8319"/>
    <lineage>
        <taxon>Eukaryota</taxon>
        <taxon>Metazoa</taxon>
        <taxon>Chordata</taxon>
        <taxon>Craniata</taxon>
        <taxon>Vertebrata</taxon>
        <taxon>Euteleostomi</taxon>
        <taxon>Amphibia</taxon>
        <taxon>Batrachia</taxon>
        <taxon>Caudata</taxon>
        <taxon>Salamandroidea</taxon>
        <taxon>Salamandridae</taxon>
        <taxon>Pleurodelinae</taxon>
        <taxon>Pleurodeles</taxon>
    </lineage>
</organism>
<evidence type="ECO:0000313" key="2">
    <source>
        <dbReference type="Proteomes" id="UP001066276"/>
    </source>
</evidence>
<dbReference type="AlphaFoldDB" id="A0AAV7PFB9"/>
<dbReference type="EMBL" id="JANPWB010000011">
    <property type="protein sequence ID" value="KAJ1126071.1"/>
    <property type="molecule type" value="Genomic_DNA"/>
</dbReference>
<evidence type="ECO:0000313" key="1">
    <source>
        <dbReference type="EMBL" id="KAJ1126071.1"/>
    </source>
</evidence>
<dbReference type="Proteomes" id="UP001066276">
    <property type="component" value="Chromosome 7"/>
</dbReference>
<proteinExistence type="predicted"/>
<reference evidence="1" key="1">
    <citation type="journal article" date="2022" name="bioRxiv">
        <title>Sequencing and chromosome-scale assembly of the giantPleurodeles waltlgenome.</title>
        <authorList>
            <person name="Brown T."/>
            <person name="Elewa A."/>
            <person name="Iarovenko S."/>
            <person name="Subramanian E."/>
            <person name="Araus A.J."/>
            <person name="Petzold A."/>
            <person name="Susuki M."/>
            <person name="Suzuki K.-i.T."/>
            <person name="Hayashi T."/>
            <person name="Toyoda A."/>
            <person name="Oliveira C."/>
            <person name="Osipova E."/>
            <person name="Leigh N.D."/>
            <person name="Simon A."/>
            <person name="Yun M.H."/>
        </authorList>
    </citation>
    <scope>NUCLEOTIDE SEQUENCE</scope>
    <source>
        <strain evidence="1">20211129_DDA</strain>
        <tissue evidence="1">Liver</tissue>
    </source>
</reference>
<keyword evidence="2" id="KW-1185">Reference proteome</keyword>
<name>A0AAV7PFB9_PLEWA</name>
<protein>
    <submittedName>
        <fullName evidence="1">Uncharacterized protein</fullName>
    </submittedName>
</protein>
<sequence>MEPSRLRLEAGSDLASCSGNEPAPLLKETDFNPTFEAGVVELPLPCGENLGMPFCSCKVAAECLGDVCNLSAIMGDLLHMCVFIGKFKCSGADAALPCNGDILDLAFLSGEYPALVFCNISLDFSLCSGDKLDCRRLMKFPDFSLYSGDNANLLLGEEGIFLVTNEVPLRAFNGEDLDVSFLSADPDRLRRRGNLVFPFSSGDESELLPPDEVSGFFFFGGVLAFSFRDGETLCWFRLGGDLDFSSGSGEESELLCLGVLDSLLGSKDELDLLRLGVLDFSLHSGEDAEWLFLEGDFNITPSSGEDPESLHLDLPQRFGDLDLDLLLDLPQRFGERDLDLPHRWRDPERPHLCGDLDLRQPHLWGDLDLPHLCGVLDLPHLCGDLDFLHLCGVFDLDLRFWGVFDRPRLGEDLDLAPFGEVLDLPRFGVLDLDFPFLGVFERARFGELLDLSRLEDILEVFLGGVFARSFSEGDLDLASLWEVLEFPSFVVETNGREGDLLLPGEAALDFIFVLSDEWLRSLEDSSLSEEEFSLLGDATLSLFAGETVLLTEFSSGDVLLAADLFPGEDFEVGKVLAAFCNFS</sequence>
<accession>A0AAV7PFB9</accession>